<dbReference type="InterPro" id="IPR006531">
    <property type="entry name" value="Gp5/Vgr_OB"/>
</dbReference>
<dbReference type="InterPro" id="IPR047702">
    <property type="entry name" value="VgrG-rel"/>
</dbReference>
<evidence type="ECO:0000313" key="4">
    <source>
        <dbReference type="Proteomes" id="UP000828924"/>
    </source>
</evidence>
<accession>A0ABY3WK94</accession>
<sequence length="710" mass="74690">MSERVYAAEPLIDIGSPIPGEWAERLTEAFVDTSTGLPAEAYLRFHDPGHRLLGSLKASIGTPVRVSVVTSRDRTRTGVFTGEVIALETEFTTAGGTYTIVRAMDLGHRLLRGRRVTSYADTTVADVVSKIARRARMTCGPIQADSARIPFLAQLNLSDWEMVQHLAAERGLTVSVEGTKLCLRKPTAAGTAPSPRSGAMASPFVLQQGMNLISLRAGLSSTGQVANVEVRGWDPVSKQPLAHREPATTSDRLQVGTTSGSASKAFGSDSTLLVTGRPYTTAHDVQNAARALAADTSAAFADVEAVAVGAPQLRAGAAVALAGVGSPFEGKYTIASSRHLFNDRDGYRTRIRVTTHSLAPVPPAPPLSTRGVAVGVVADTKEPHEGQHGWVRLRLPWLGPDYVTDWVRTVQSGGVGGGGVFPVELEDEVLVGFEHGRLDRPYVLGGLYNGKDKPGDHAGIKLIDPSSGKVNRRSFASRDTDRIEILTPAEGSQGIRLSTGKDSDLYTVLMDRNKKAITLTAGTDAESLGVCLDRAHKAVTVTAGTDTNKVTFCLDHGKKELTLDAGPEGTLTLKAAHVKIQPSANTKEKTSTFAVNSHTIALEADQEGTLTANGKTMKLGSAGTDTLDITTGTGTNKVSITTKTAAIETTDAVNWTSKDVKFTVSGTFEAANGSSKVTVNGSSATVANGSSNVSVESSKVTVKGTAVNID</sequence>
<dbReference type="SUPFAM" id="SSF69279">
    <property type="entry name" value="Phage tail proteins"/>
    <property type="match status" value="1"/>
</dbReference>
<evidence type="ECO:0000259" key="2">
    <source>
        <dbReference type="Pfam" id="PF04717"/>
    </source>
</evidence>
<dbReference type="NCBIfam" id="NF033848">
    <property type="entry name" value="VgrG_rel"/>
    <property type="match status" value="1"/>
</dbReference>
<dbReference type="InterPro" id="IPR037026">
    <property type="entry name" value="Vgr_OB-fold_dom_sf"/>
</dbReference>
<dbReference type="Pfam" id="PF04717">
    <property type="entry name" value="Phage_base_V"/>
    <property type="match status" value="1"/>
</dbReference>
<protein>
    <submittedName>
        <fullName evidence="3">VgrG-related protein</fullName>
    </submittedName>
</protein>
<dbReference type="EMBL" id="CP071872">
    <property type="protein sequence ID" value="UNM13024.1"/>
    <property type="molecule type" value="Genomic_DNA"/>
</dbReference>
<dbReference type="RefSeq" id="WP_242331744.1">
    <property type="nucleotide sequence ID" value="NZ_CP071872.1"/>
</dbReference>
<gene>
    <name evidence="3" type="ORF">J4032_17290</name>
</gene>
<evidence type="ECO:0000313" key="3">
    <source>
        <dbReference type="EMBL" id="UNM13024.1"/>
    </source>
</evidence>
<feature type="region of interest" description="Disordered" evidence="1">
    <location>
        <begin position="240"/>
        <end position="262"/>
    </location>
</feature>
<organism evidence="3 4">
    <name type="scientific">Streptomyces formicae</name>
    <dbReference type="NCBI Taxonomy" id="1616117"/>
    <lineage>
        <taxon>Bacteria</taxon>
        <taxon>Bacillati</taxon>
        <taxon>Actinomycetota</taxon>
        <taxon>Actinomycetes</taxon>
        <taxon>Kitasatosporales</taxon>
        <taxon>Streptomycetaceae</taxon>
        <taxon>Streptomyces</taxon>
    </lineage>
</organism>
<feature type="domain" description="Gp5/Type VI secretion system Vgr protein OB-fold" evidence="2">
    <location>
        <begin position="374"/>
        <end position="448"/>
    </location>
</feature>
<dbReference type="Proteomes" id="UP000828924">
    <property type="component" value="Chromosome"/>
</dbReference>
<reference evidence="3 4" key="1">
    <citation type="submission" date="2021-03" db="EMBL/GenBank/DDBJ databases">
        <title>Complete genome of Streptomyces formicae strain 1H-GS9 (DSM 100524).</title>
        <authorList>
            <person name="Atanasov K.E."/>
            <person name="Altabella T."/>
            <person name="Ferrer A."/>
        </authorList>
    </citation>
    <scope>NUCLEOTIDE SEQUENCE [LARGE SCALE GENOMIC DNA]</scope>
    <source>
        <strain evidence="3 4">1H-GS9</strain>
    </source>
</reference>
<keyword evidence="4" id="KW-1185">Reference proteome</keyword>
<dbReference type="Gene3D" id="2.40.50.230">
    <property type="entry name" value="Gp5 N-terminal domain"/>
    <property type="match status" value="1"/>
</dbReference>
<dbReference type="Pfam" id="PF05954">
    <property type="entry name" value="Phage_GPD"/>
    <property type="match status" value="1"/>
</dbReference>
<feature type="compositionally biased region" description="Polar residues" evidence="1">
    <location>
        <begin position="247"/>
        <end position="262"/>
    </location>
</feature>
<evidence type="ECO:0000256" key="1">
    <source>
        <dbReference type="SAM" id="MobiDB-lite"/>
    </source>
</evidence>
<name>A0ABY3WK94_9ACTN</name>
<dbReference type="SUPFAM" id="SSF69255">
    <property type="entry name" value="gp5 N-terminal domain-like"/>
    <property type="match status" value="1"/>
</dbReference>
<proteinExistence type="predicted"/>